<dbReference type="EMBL" id="CM001219">
    <property type="protein sequence ID" value="AES70430.2"/>
    <property type="molecule type" value="Genomic_DNA"/>
</dbReference>
<dbReference type="PANTHER" id="PTHR31213:SF64">
    <property type="entry name" value="PHYTOHORMONE-BINDING PROTEIN"/>
    <property type="match status" value="1"/>
</dbReference>
<dbReference type="EMBL" id="PSQE01000003">
    <property type="protein sequence ID" value="RHN67203.1"/>
    <property type="molecule type" value="Genomic_DNA"/>
</dbReference>
<dbReference type="InterPro" id="IPR000916">
    <property type="entry name" value="Bet_v_I/MLP"/>
</dbReference>
<accession>G7J033</accession>
<name>G7J033_MEDTR</name>
<dbReference type="eggNOG" id="ENOG502S34N">
    <property type="taxonomic scope" value="Eukaryota"/>
</dbReference>
<dbReference type="FunFam" id="3.30.530.20:FF:000007">
    <property type="entry name" value="Major pollen allergen Bet v 1-A"/>
    <property type="match status" value="1"/>
</dbReference>
<dbReference type="Gramene" id="rna15362">
    <property type="protein sequence ID" value="RHN67203.1"/>
    <property type="gene ID" value="gene15362"/>
</dbReference>
<dbReference type="HOGENOM" id="CLU_081988_4_0_1"/>
<dbReference type="GO" id="GO:0010427">
    <property type="term" value="F:abscisic acid binding"/>
    <property type="evidence" value="ECO:0000318"/>
    <property type="project" value="GO_Central"/>
</dbReference>
<dbReference type="GO" id="GO:0005737">
    <property type="term" value="C:cytoplasm"/>
    <property type="evidence" value="ECO:0000318"/>
    <property type="project" value="GO_Central"/>
</dbReference>
<dbReference type="Proteomes" id="UP000002051">
    <property type="component" value="Chromosome 3"/>
</dbReference>
<dbReference type="Pfam" id="PF00407">
    <property type="entry name" value="Bet_v_1"/>
    <property type="match status" value="1"/>
</dbReference>
<dbReference type="OrthoDB" id="1845342at2759"/>
<accession>A0A0C3VGD5</accession>
<dbReference type="SUPFAM" id="SSF55961">
    <property type="entry name" value="Bet v1-like"/>
    <property type="match status" value="1"/>
</dbReference>
<evidence type="ECO:0000313" key="5">
    <source>
        <dbReference type="EMBL" id="AES70430.2"/>
    </source>
</evidence>
<dbReference type="AlphaFoldDB" id="G7J033"/>
<keyword evidence="2" id="KW-0611">Plant defense</keyword>
<feature type="domain" description="Bet v I/Major latex protein" evidence="4">
    <location>
        <begin position="6"/>
        <end position="153"/>
    </location>
</feature>
<reference evidence="5 7" key="1">
    <citation type="journal article" date="2011" name="Nature">
        <title>The Medicago genome provides insight into the evolution of rhizobial symbioses.</title>
        <authorList>
            <person name="Young N.D."/>
            <person name="Debelle F."/>
            <person name="Oldroyd G.E."/>
            <person name="Geurts R."/>
            <person name="Cannon S.B."/>
            <person name="Udvardi M.K."/>
            <person name="Benedito V.A."/>
            <person name="Mayer K.F."/>
            <person name="Gouzy J."/>
            <person name="Schoof H."/>
            <person name="Van de Peer Y."/>
            <person name="Proost S."/>
            <person name="Cook D.R."/>
            <person name="Meyers B.C."/>
            <person name="Spannagl M."/>
            <person name="Cheung F."/>
            <person name="De Mita S."/>
            <person name="Krishnakumar V."/>
            <person name="Gundlach H."/>
            <person name="Zhou S."/>
            <person name="Mudge J."/>
            <person name="Bharti A.K."/>
            <person name="Murray J.D."/>
            <person name="Naoumkina M.A."/>
            <person name="Rosen B."/>
            <person name="Silverstein K.A."/>
            <person name="Tang H."/>
            <person name="Rombauts S."/>
            <person name="Zhao P.X."/>
            <person name="Zhou P."/>
            <person name="Barbe V."/>
            <person name="Bardou P."/>
            <person name="Bechner M."/>
            <person name="Bellec A."/>
            <person name="Berger A."/>
            <person name="Berges H."/>
            <person name="Bidwell S."/>
            <person name="Bisseling T."/>
            <person name="Choisne N."/>
            <person name="Couloux A."/>
            <person name="Denny R."/>
            <person name="Deshpande S."/>
            <person name="Dai X."/>
            <person name="Doyle J.J."/>
            <person name="Dudez A.M."/>
            <person name="Farmer A.D."/>
            <person name="Fouteau S."/>
            <person name="Franken C."/>
            <person name="Gibelin C."/>
            <person name="Gish J."/>
            <person name="Goldstein S."/>
            <person name="Gonzalez A.J."/>
            <person name="Green P.J."/>
            <person name="Hallab A."/>
            <person name="Hartog M."/>
            <person name="Hua A."/>
            <person name="Humphray S.J."/>
            <person name="Jeong D.H."/>
            <person name="Jing Y."/>
            <person name="Jocker A."/>
            <person name="Kenton S.M."/>
            <person name="Kim D.J."/>
            <person name="Klee K."/>
            <person name="Lai H."/>
            <person name="Lang C."/>
            <person name="Lin S."/>
            <person name="Macmil S.L."/>
            <person name="Magdelenat G."/>
            <person name="Matthews L."/>
            <person name="McCorrison J."/>
            <person name="Monaghan E.L."/>
            <person name="Mun J.H."/>
            <person name="Najar F.Z."/>
            <person name="Nicholson C."/>
            <person name="Noirot C."/>
            <person name="O'Bleness M."/>
            <person name="Paule C.R."/>
            <person name="Poulain J."/>
            <person name="Prion F."/>
            <person name="Qin B."/>
            <person name="Qu C."/>
            <person name="Retzel E.F."/>
            <person name="Riddle C."/>
            <person name="Sallet E."/>
            <person name="Samain S."/>
            <person name="Samson N."/>
            <person name="Sanders I."/>
            <person name="Saurat O."/>
            <person name="Scarpelli C."/>
            <person name="Schiex T."/>
            <person name="Segurens B."/>
            <person name="Severin A.J."/>
            <person name="Sherrier D.J."/>
            <person name="Shi R."/>
            <person name="Sims S."/>
            <person name="Singer S.R."/>
            <person name="Sinharoy S."/>
            <person name="Sterck L."/>
            <person name="Viollet A."/>
            <person name="Wang B.B."/>
            <person name="Wang K."/>
            <person name="Wang M."/>
            <person name="Wang X."/>
            <person name="Warfsmann J."/>
            <person name="Weissenbach J."/>
            <person name="White D.D."/>
            <person name="White J.D."/>
            <person name="Wiley G.B."/>
            <person name="Wincker P."/>
            <person name="Xing Y."/>
            <person name="Yang L."/>
            <person name="Yao Z."/>
            <person name="Ying F."/>
            <person name="Zhai J."/>
            <person name="Zhou L."/>
            <person name="Zuber A."/>
            <person name="Denarie J."/>
            <person name="Dixon R.A."/>
            <person name="May G.D."/>
            <person name="Schwartz D.C."/>
            <person name="Rogers J."/>
            <person name="Quetier F."/>
            <person name="Town C.D."/>
            <person name="Roe B.A."/>
        </authorList>
    </citation>
    <scope>NUCLEOTIDE SEQUENCE [LARGE SCALE GENOMIC DNA]</scope>
    <source>
        <strain evidence="5">A17</strain>
        <strain evidence="7">cv. Jemalong A17</strain>
    </source>
</reference>
<dbReference type="GO" id="GO:0005634">
    <property type="term" value="C:nucleus"/>
    <property type="evidence" value="ECO:0000318"/>
    <property type="project" value="GO_Central"/>
</dbReference>
<dbReference type="STRING" id="3880.G7J033"/>
<dbReference type="KEGG" id="mtr:11425260"/>
<dbReference type="PaxDb" id="3880-AES70430"/>
<dbReference type="Gene3D" id="3.30.530.20">
    <property type="match status" value="1"/>
</dbReference>
<comment type="similarity">
    <text evidence="1">Belongs to the BetVI family.</text>
</comment>
<evidence type="ECO:0000313" key="7">
    <source>
        <dbReference type="EnsemblPlants" id="AES70430"/>
    </source>
</evidence>
<dbReference type="CDD" id="cd07816">
    <property type="entry name" value="Bet_v1-like"/>
    <property type="match status" value="1"/>
</dbReference>
<keyword evidence="3" id="KW-0568">Pathogenesis-related protein</keyword>
<sequence>MTKEFNQQAEICVELETLWQALSKDLIVTIPKIIPNIVKDVKVIEGSGGIGTILLLTFFSGLSPVSYQKEKITVLDDSSHEIGLQVVEGGYLNQGFSFYKTSFKLSTTEEDKTMVNVKISYDYELEIEESEFPMKTLESALHFLRCLETNLLNDA</sequence>
<dbReference type="EnsemblPlants" id="AES70430">
    <property type="protein sequence ID" value="AES70430"/>
    <property type="gene ID" value="MTR_3g055130"/>
</dbReference>
<gene>
    <name evidence="7" type="primary">11425260</name>
    <name evidence="5" type="ordered locus">MTR_3g055130</name>
    <name evidence="6" type="ORF">MtrunA17_Chr3g0100201</name>
</gene>
<dbReference type="GO" id="GO:0004864">
    <property type="term" value="F:protein phosphatase inhibitor activity"/>
    <property type="evidence" value="ECO:0000318"/>
    <property type="project" value="GO_Central"/>
</dbReference>
<reference evidence="7" key="3">
    <citation type="submission" date="2015-04" db="UniProtKB">
        <authorList>
            <consortium name="EnsemblPlants"/>
        </authorList>
    </citation>
    <scope>IDENTIFICATION</scope>
    <source>
        <strain evidence="7">cv. Jemalong A17</strain>
    </source>
</reference>
<evidence type="ECO:0000313" key="8">
    <source>
        <dbReference type="Proteomes" id="UP000002051"/>
    </source>
</evidence>
<evidence type="ECO:0000256" key="3">
    <source>
        <dbReference type="ARBA" id="ARBA00023265"/>
    </source>
</evidence>
<evidence type="ECO:0000256" key="1">
    <source>
        <dbReference type="ARBA" id="ARBA00009744"/>
    </source>
</evidence>
<evidence type="ECO:0000256" key="2">
    <source>
        <dbReference type="ARBA" id="ARBA00022821"/>
    </source>
</evidence>
<reference evidence="5 7" key="2">
    <citation type="journal article" date="2014" name="BMC Genomics">
        <title>An improved genome release (version Mt4.0) for the model legume Medicago truncatula.</title>
        <authorList>
            <person name="Tang H."/>
            <person name="Krishnakumar V."/>
            <person name="Bidwell S."/>
            <person name="Rosen B."/>
            <person name="Chan A."/>
            <person name="Zhou S."/>
            <person name="Gentzbittel L."/>
            <person name="Childs K.L."/>
            <person name="Yandell M."/>
            <person name="Gundlach H."/>
            <person name="Mayer K.F."/>
            <person name="Schwartz D.C."/>
            <person name="Town C.D."/>
        </authorList>
    </citation>
    <scope>GENOME REANNOTATION</scope>
    <source>
        <strain evidence="7">cv. Jemalong A17</strain>
    </source>
</reference>
<keyword evidence="8" id="KW-1185">Reference proteome</keyword>
<dbReference type="Proteomes" id="UP000265566">
    <property type="component" value="Chromosome 3"/>
</dbReference>
<evidence type="ECO:0000313" key="6">
    <source>
        <dbReference type="EMBL" id="RHN67203.1"/>
    </source>
</evidence>
<organism evidence="5 8">
    <name type="scientific">Medicago truncatula</name>
    <name type="common">Barrel medic</name>
    <name type="synonym">Medicago tribuloides</name>
    <dbReference type="NCBI Taxonomy" id="3880"/>
    <lineage>
        <taxon>Eukaryota</taxon>
        <taxon>Viridiplantae</taxon>
        <taxon>Streptophyta</taxon>
        <taxon>Embryophyta</taxon>
        <taxon>Tracheophyta</taxon>
        <taxon>Spermatophyta</taxon>
        <taxon>Magnoliopsida</taxon>
        <taxon>eudicotyledons</taxon>
        <taxon>Gunneridae</taxon>
        <taxon>Pentapetalae</taxon>
        <taxon>rosids</taxon>
        <taxon>fabids</taxon>
        <taxon>Fabales</taxon>
        <taxon>Fabaceae</taxon>
        <taxon>Papilionoideae</taxon>
        <taxon>50 kb inversion clade</taxon>
        <taxon>NPAAA clade</taxon>
        <taxon>Hologalegina</taxon>
        <taxon>IRL clade</taxon>
        <taxon>Trifolieae</taxon>
        <taxon>Medicago</taxon>
    </lineage>
</organism>
<dbReference type="PRINTS" id="PR00634">
    <property type="entry name" value="BETALLERGEN"/>
</dbReference>
<protein>
    <submittedName>
        <fullName evidence="5">Pathogenesis-related protein bet V I family protein</fullName>
    </submittedName>
    <submittedName>
        <fullName evidence="6">Putative START-like domain, Bet v I type allergen</fullName>
    </submittedName>
</protein>
<dbReference type="InterPro" id="IPR023393">
    <property type="entry name" value="START-like_dom_sf"/>
</dbReference>
<reference evidence="6" key="4">
    <citation type="journal article" date="2018" name="Nat. Plants">
        <title>Whole-genome landscape of Medicago truncatula symbiotic genes.</title>
        <authorList>
            <person name="Pecrix Y."/>
            <person name="Gamas P."/>
            <person name="Carrere S."/>
        </authorList>
    </citation>
    <scope>NUCLEOTIDE SEQUENCE</scope>
    <source>
        <tissue evidence="6">Leaves</tissue>
    </source>
</reference>
<dbReference type="GO" id="GO:0009738">
    <property type="term" value="P:abscisic acid-activated signaling pathway"/>
    <property type="evidence" value="ECO:0000318"/>
    <property type="project" value="GO_Central"/>
</dbReference>
<dbReference type="PANTHER" id="PTHR31213">
    <property type="entry name" value="OS08G0374000 PROTEIN-RELATED"/>
    <property type="match status" value="1"/>
</dbReference>
<dbReference type="InterPro" id="IPR024949">
    <property type="entry name" value="Bet_v_I_allergen"/>
</dbReference>
<proteinExistence type="inferred from homology"/>
<evidence type="ECO:0000259" key="4">
    <source>
        <dbReference type="Pfam" id="PF00407"/>
    </source>
</evidence>
<dbReference type="InterPro" id="IPR050279">
    <property type="entry name" value="Plant_def-hormone_signal"/>
</dbReference>
<dbReference type="GO" id="GO:0038023">
    <property type="term" value="F:signaling receptor activity"/>
    <property type="evidence" value="ECO:0000318"/>
    <property type="project" value="GO_Central"/>
</dbReference>
<dbReference type="GO" id="GO:0006952">
    <property type="term" value="P:defense response"/>
    <property type="evidence" value="ECO:0007669"/>
    <property type="project" value="UniProtKB-KW"/>
</dbReference>